<feature type="compositionally biased region" description="Low complexity" evidence="1">
    <location>
        <begin position="198"/>
        <end position="207"/>
    </location>
</feature>
<dbReference type="SUPFAM" id="SSF56300">
    <property type="entry name" value="Metallo-dependent phosphatases"/>
    <property type="match status" value="1"/>
</dbReference>
<feature type="compositionally biased region" description="Low complexity" evidence="1">
    <location>
        <begin position="156"/>
        <end position="172"/>
    </location>
</feature>
<dbReference type="Proteomes" id="UP001151518">
    <property type="component" value="Unassembled WGS sequence"/>
</dbReference>
<sequence>LVSVFSEPNFCGEFDNSGAVMNVNEELLCSFEILKPLTENLQTCMTRVEANFWARRQQVEAMMNEAIAAQAKKELDQSLPTRGSTLGNGGDKDNQGMVAQQQGQEGRRSAGQINGIGGSGPLATQHRSTNSNSNSSHSSSPSSRPGVMPGVRDDASGGTSPSVTSSSLISVTNAAGVIPSPSSHPSLVNGRSGSAPTSSRRGASAKAGGAGGNGNLTSPITPPIDIQKHRGQRIVDKYGVSRTLEAAADDEEDEEDENSIAMRPESVLHGTPPRGSKLKQHIFHDQP</sequence>
<feature type="compositionally biased region" description="Acidic residues" evidence="1">
    <location>
        <begin position="247"/>
        <end position="258"/>
    </location>
</feature>
<gene>
    <name evidence="2" type="primary">pph-1</name>
    <name evidence="2" type="ORF">GGI25_006240</name>
</gene>
<dbReference type="Gene3D" id="3.60.21.10">
    <property type="match status" value="1"/>
</dbReference>
<dbReference type="GO" id="GO:0004722">
    <property type="term" value="F:protein serine/threonine phosphatase activity"/>
    <property type="evidence" value="ECO:0007669"/>
    <property type="project" value="UniProtKB-EC"/>
</dbReference>
<dbReference type="InterPro" id="IPR029052">
    <property type="entry name" value="Metallo-depent_PP-like"/>
</dbReference>
<protein>
    <submittedName>
        <fullName evidence="2">Serine/threonine-protein phosphatase PP2A catalytic subunit</fullName>
        <ecNumber evidence="2">3.1.3.16</ecNumber>
    </submittedName>
</protein>
<feature type="compositionally biased region" description="Low complexity" evidence="1">
    <location>
        <begin position="128"/>
        <end position="143"/>
    </location>
</feature>
<feature type="non-terminal residue" evidence="2">
    <location>
        <position position="1"/>
    </location>
</feature>
<dbReference type="EC" id="3.1.3.16" evidence="2"/>
<dbReference type="AlphaFoldDB" id="A0A9W8FX81"/>
<name>A0A9W8FX81_9FUNG</name>
<comment type="caution">
    <text evidence="2">The sequence shown here is derived from an EMBL/GenBank/DDBJ whole genome shotgun (WGS) entry which is preliminary data.</text>
</comment>
<feature type="compositionally biased region" description="Polar residues" evidence="1">
    <location>
        <begin position="180"/>
        <end position="197"/>
    </location>
</feature>
<accession>A0A9W8FX81</accession>
<evidence type="ECO:0000256" key="1">
    <source>
        <dbReference type="SAM" id="MobiDB-lite"/>
    </source>
</evidence>
<evidence type="ECO:0000313" key="3">
    <source>
        <dbReference type="Proteomes" id="UP001151518"/>
    </source>
</evidence>
<organism evidence="2 3">
    <name type="scientific">Coemansia spiralis</name>
    <dbReference type="NCBI Taxonomy" id="417178"/>
    <lineage>
        <taxon>Eukaryota</taxon>
        <taxon>Fungi</taxon>
        <taxon>Fungi incertae sedis</taxon>
        <taxon>Zoopagomycota</taxon>
        <taxon>Kickxellomycotina</taxon>
        <taxon>Kickxellomycetes</taxon>
        <taxon>Kickxellales</taxon>
        <taxon>Kickxellaceae</taxon>
        <taxon>Coemansia</taxon>
    </lineage>
</organism>
<dbReference type="OrthoDB" id="5597332at2759"/>
<keyword evidence="2" id="KW-0378">Hydrolase</keyword>
<proteinExistence type="predicted"/>
<evidence type="ECO:0000313" key="2">
    <source>
        <dbReference type="EMBL" id="KAJ2669130.1"/>
    </source>
</evidence>
<reference evidence="2" key="1">
    <citation type="submission" date="2022-07" db="EMBL/GenBank/DDBJ databases">
        <title>Phylogenomic reconstructions and comparative analyses of Kickxellomycotina fungi.</title>
        <authorList>
            <person name="Reynolds N.K."/>
            <person name="Stajich J.E."/>
            <person name="Barry K."/>
            <person name="Grigoriev I.V."/>
            <person name="Crous P."/>
            <person name="Smith M.E."/>
        </authorList>
    </citation>
    <scope>NUCLEOTIDE SEQUENCE</scope>
    <source>
        <strain evidence="2">NRRL 3115</strain>
    </source>
</reference>
<feature type="region of interest" description="Disordered" evidence="1">
    <location>
        <begin position="73"/>
        <end position="287"/>
    </location>
</feature>
<dbReference type="EMBL" id="JANBTW010000161">
    <property type="protein sequence ID" value="KAJ2669130.1"/>
    <property type="molecule type" value="Genomic_DNA"/>
</dbReference>